<keyword evidence="4" id="KW-1003">Cell membrane</keyword>
<dbReference type="Pfam" id="PF01032">
    <property type="entry name" value="FecCD"/>
    <property type="match status" value="1"/>
</dbReference>
<dbReference type="RefSeq" id="WP_256619870.1">
    <property type="nucleotide sequence ID" value="NZ_JANIBC010000010.1"/>
</dbReference>
<evidence type="ECO:0000256" key="3">
    <source>
        <dbReference type="ARBA" id="ARBA00022448"/>
    </source>
</evidence>
<feature type="transmembrane region" description="Helical" evidence="8">
    <location>
        <begin position="230"/>
        <end position="261"/>
    </location>
</feature>
<dbReference type="Proteomes" id="UP001142610">
    <property type="component" value="Unassembled WGS sequence"/>
</dbReference>
<keyword evidence="10" id="KW-1185">Reference proteome</keyword>
<dbReference type="PANTHER" id="PTHR30472">
    <property type="entry name" value="FERRIC ENTEROBACTIN TRANSPORT SYSTEM PERMEASE PROTEIN"/>
    <property type="match status" value="1"/>
</dbReference>
<feature type="transmembrane region" description="Helical" evidence="8">
    <location>
        <begin position="111"/>
        <end position="132"/>
    </location>
</feature>
<feature type="transmembrane region" description="Helical" evidence="8">
    <location>
        <begin position="139"/>
        <end position="161"/>
    </location>
</feature>
<keyword evidence="7 8" id="KW-0472">Membrane</keyword>
<dbReference type="GO" id="GO:0005886">
    <property type="term" value="C:plasma membrane"/>
    <property type="evidence" value="ECO:0007669"/>
    <property type="project" value="UniProtKB-SubCell"/>
</dbReference>
<dbReference type="GO" id="GO:0022857">
    <property type="term" value="F:transmembrane transporter activity"/>
    <property type="evidence" value="ECO:0007669"/>
    <property type="project" value="InterPro"/>
</dbReference>
<dbReference type="CDD" id="cd06550">
    <property type="entry name" value="TM_ABC_iron-siderophores_like"/>
    <property type="match status" value="1"/>
</dbReference>
<comment type="caution">
    <text evidence="9">The sequence shown here is derived from an EMBL/GenBank/DDBJ whole genome shotgun (WGS) entry which is preliminary data.</text>
</comment>
<keyword evidence="5 8" id="KW-0812">Transmembrane</keyword>
<reference evidence="9" key="1">
    <citation type="submission" date="2022-07" db="EMBL/GenBank/DDBJ databases">
        <title>Parvularcula maris sp. nov., an algicidal bacterium isolated from seawater.</title>
        <authorList>
            <person name="Li F."/>
        </authorList>
    </citation>
    <scope>NUCLEOTIDE SEQUENCE</scope>
    <source>
        <strain evidence="9">BGMRC 0090</strain>
    </source>
</reference>
<evidence type="ECO:0000256" key="4">
    <source>
        <dbReference type="ARBA" id="ARBA00022475"/>
    </source>
</evidence>
<name>A0A9X2RKN6_9PROT</name>
<organism evidence="9 10">
    <name type="scientific">Parvularcula maris</name>
    <dbReference type="NCBI Taxonomy" id="2965077"/>
    <lineage>
        <taxon>Bacteria</taxon>
        <taxon>Pseudomonadati</taxon>
        <taxon>Pseudomonadota</taxon>
        <taxon>Alphaproteobacteria</taxon>
        <taxon>Parvularculales</taxon>
        <taxon>Parvularculaceae</taxon>
        <taxon>Parvularcula</taxon>
    </lineage>
</organism>
<accession>A0A9X2RKN6</accession>
<feature type="transmembrane region" description="Helical" evidence="8">
    <location>
        <begin position="187"/>
        <end position="209"/>
    </location>
</feature>
<dbReference type="InterPro" id="IPR037294">
    <property type="entry name" value="ABC_BtuC-like"/>
</dbReference>
<comment type="subcellular location">
    <subcellularLocation>
        <location evidence="1">Cell membrane</location>
        <topology evidence="1">Multi-pass membrane protein</topology>
    </subcellularLocation>
</comment>
<comment type="similarity">
    <text evidence="2">Belongs to the binding-protein-dependent transport system permease family. FecCD subfamily.</text>
</comment>
<dbReference type="AlphaFoldDB" id="A0A9X2RKN6"/>
<evidence type="ECO:0000256" key="2">
    <source>
        <dbReference type="ARBA" id="ARBA00007935"/>
    </source>
</evidence>
<dbReference type="EMBL" id="JANIBC010000010">
    <property type="protein sequence ID" value="MCQ8185973.1"/>
    <property type="molecule type" value="Genomic_DNA"/>
</dbReference>
<protein>
    <submittedName>
        <fullName evidence="9">Iron ABC transporter permease</fullName>
    </submittedName>
</protein>
<dbReference type="SUPFAM" id="SSF81345">
    <property type="entry name" value="ABC transporter involved in vitamin B12 uptake, BtuC"/>
    <property type="match status" value="1"/>
</dbReference>
<sequence length="325" mass="33162">MKHLTPILVSASLLLLAVSLLPGPAELSAWQVITALLGQGDAQARIIVQEIRLPRSLAAFVTGAALAMAGATLQGLLRNPLAEPGVLGVTAAAIFGATLALYFGFAAPLFAVPASAALGALAATLLISFAAISIKRTSTLILFGIGLSSFIGALMSVLLVLSPTPFTLAEMVNWSFGSVANRSLQDILFASPFLIAGTILCLLSGRGLTFLTLGEEIASVSGLDIRRHRLLAVGGAGLLTGGAVAIAGGIGFVGIVAPHIVRPLTGHDPGRSLVPSALLGGCLLLLADLLLKTVPLFGALRLGVIASLIGAPVFVWIALQEGRHR</sequence>
<feature type="transmembrane region" description="Helical" evidence="8">
    <location>
        <begin position="298"/>
        <end position="319"/>
    </location>
</feature>
<evidence type="ECO:0000256" key="5">
    <source>
        <dbReference type="ARBA" id="ARBA00022692"/>
    </source>
</evidence>
<evidence type="ECO:0000256" key="8">
    <source>
        <dbReference type="SAM" id="Phobius"/>
    </source>
</evidence>
<keyword evidence="3" id="KW-0813">Transport</keyword>
<evidence type="ECO:0000313" key="9">
    <source>
        <dbReference type="EMBL" id="MCQ8185973.1"/>
    </source>
</evidence>
<evidence type="ECO:0000313" key="10">
    <source>
        <dbReference type="Proteomes" id="UP001142610"/>
    </source>
</evidence>
<feature type="transmembrane region" description="Helical" evidence="8">
    <location>
        <begin position="85"/>
        <end position="105"/>
    </location>
</feature>
<evidence type="ECO:0000256" key="7">
    <source>
        <dbReference type="ARBA" id="ARBA00023136"/>
    </source>
</evidence>
<proteinExistence type="inferred from homology"/>
<dbReference type="Gene3D" id="1.10.3470.10">
    <property type="entry name" value="ABC transporter involved in vitamin B12 uptake, BtuC"/>
    <property type="match status" value="1"/>
</dbReference>
<evidence type="ECO:0000256" key="1">
    <source>
        <dbReference type="ARBA" id="ARBA00004651"/>
    </source>
</evidence>
<keyword evidence="6 8" id="KW-1133">Transmembrane helix</keyword>
<evidence type="ECO:0000256" key="6">
    <source>
        <dbReference type="ARBA" id="ARBA00022989"/>
    </source>
</evidence>
<feature type="transmembrane region" description="Helical" evidence="8">
    <location>
        <begin position="53"/>
        <end position="73"/>
    </location>
</feature>
<gene>
    <name evidence="9" type="ORF">NOG11_11290</name>
</gene>
<dbReference type="InterPro" id="IPR000522">
    <property type="entry name" value="ABC_transptr_permease_BtuC"/>
</dbReference>
<dbReference type="PANTHER" id="PTHR30472:SF25">
    <property type="entry name" value="ABC TRANSPORTER PERMEASE PROTEIN MJ0876-RELATED"/>
    <property type="match status" value="1"/>
</dbReference>